<feature type="transmembrane region" description="Helical" evidence="13">
    <location>
        <begin position="384"/>
        <end position="406"/>
    </location>
</feature>
<evidence type="ECO:0000256" key="8">
    <source>
        <dbReference type="ARBA" id="ARBA00022824"/>
    </source>
</evidence>
<dbReference type="Gene3D" id="1.10.10.1450">
    <property type="match status" value="1"/>
</dbReference>
<evidence type="ECO:0000313" key="15">
    <source>
        <dbReference type="EMBL" id="KOF96574.1"/>
    </source>
</evidence>
<dbReference type="GO" id="GO:0051751">
    <property type="term" value="F:alpha-1,4-mannosyltransferase activity"/>
    <property type="evidence" value="ECO:0007669"/>
    <property type="project" value="InterPro"/>
</dbReference>
<evidence type="ECO:0000256" key="10">
    <source>
        <dbReference type="ARBA" id="ARBA00023136"/>
    </source>
</evidence>
<keyword evidence="8 13" id="KW-0256">Endoplasmic reticulum</keyword>
<dbReference type="OrthoDB" id="1741594at2759"/>
<dbReference type="UniPathway" id="UPA00196"/>
<evidence type="ECO:0000256" key="6">
    <source>
        <dbReference type="ARBA" id="ARBA00022679"/>
    </source>
</evidence>
<evidence type="ECO:0000256" key="12">
    <source>
        <dbReference type="ARBA" id="ARBA00093608"/>
    </source>
</evidence>
<gene>
    <name evidence="15" type="ORF">OCBIM_22034546mg</name>
</gene>
<proteinExistence type="inferred from homology"/>
<evidence type="ECO:0000256" key="4">
    <source>
        <dbReference type="ARBA" id="ARBA00022502"/>
    </source>
</evidence>
<comment type="pathway">
    <text evidence="2 13">Glycolipid biosynthesis; glycosylphosphatidylinositol-anchor biosynthesis.</text>
</comment>
<evidence type="ECO:0000256" key="7">
    <source>
        <dbReference type="ARBA" id="ARBA00022692"/>
    </source>
</evidence>
<evidence type="ECO:0000256" key="13">
    <source>
        <dbReference type="RuleBase" id="RU365064"/>
    </source>
</evidence>
<dbReference type="EMBL" id="KQ416536">
    <property type="protein sequence ID" value="KOF96574.1"/>
    <property type="molecule type" value="Genomic_DNA"/>
</dbReference>
<dbReference type="PANTHER" id="PTHR12886:SF0">
    <property type="entry name" value="GPI MANNOSYLTRANSFERASE 1"/>
    <property type="match status" value="1"/>
</dbReference>
<keyword evidence="6 13" id="KW-0808">Transferase</keyword>
<feature type="transmembrane region" description="Helical" evidence="13">
    <location>
        <begin position="226"/>
        <end position="247"/>
    </location>
</feature>
<evidence type="ECO:0000256" key="11">
    <source>
        <dbReference type="ARBA" id="ARBA00093408"/>
    </source>
</evidence>
<keyword evidence="4 13" id="KW-0337">GPI-anchor biosynthesis</keyword>
<evidence type="ECO:0000256" key="5">
    <source>
        <dbReference type="ARBA" id="ARBA00022676"/>
    </source>
</evidence>
<accession>A0A0L8I5F5</accession>
<dbReference type="InterPro" id="IPR007704">
    <property type="entry name" value="PIG-M"/>
</dbReference>
<sequence>MKTVMQYLFNLIKVSAAKTSLLHIKWHLTIGCLIRFVLIGYGIWQDLNFDVKYTDIDYSVFTDAAKHVVEGLSPYKRHTYRYTPLLAYFLTPNILISFHFGKFVFVVFDLLTAFTIFKIVQLKHQSRRLSTLCSMFWLYNPLSITICTRGNAESIITFLVLFSLLTCLKRHLFFAAVLYGIAIHTKIYPIIYAPSIYLNLASESFTKPNKKLQKIKRLILPNSDQIVFALVSILTLASLTSIFYFAYEWPFIQEAYLYHISRKDTRHNFSLFFYLLYLTADLSQSTLIGLITFLPQIILISAITLVYFADLPFCWFLLTVIFVMFNKVCTSQYFLWYLCLLPLLLPSLQLTVVHGLILILVWFLGQGIWLLPAYFLEFEGSNTFIYICLASVIFFFIQIFILYILINKFVEGTGKMEKTEYRAVIKYLHLKDMTPSEIHEDMVRTLTDNAPSYATVKRWVNEFKRGRESVEDDHRPGRPLTATTKDNLDLALGMIMQAPNIMSSDSQDSRHLS</sequence>
<comment type="subcellular location">
    <subcellularLocation>
        <location evidence="1 13">Endoplasmic reticulum membrane</location>
        <topology evidence="1 13">Multi-pass membrane protein</topology>
    </subcellularLocation>
</comment>
<feature type="transmembrane region" description="Helical" evidence="13">
    <location>
        <begin position="297"/>
        <end position="323"/>
    </location>
</feature>
<dbReference type="GO" id="GO:0004376">
    <property type="term" value="F:GPI mannosyltransferase activity"/>
    <property type="evidence" value="ECO:0007669"/>
    <property type="project" value="InterPro"/>
</dbReference>
<evidence type="ECO:0000256" key="9">
    <source>
        <dbReference type="ARBA" id="ARBA00022989"/>
    </source>
</evidence>
<dbReference type="GO" id="GO:0006506">
    <property type="term" value="P:GPI anchor biosynthetic process"/>
    <property type="evidence" value="ECO:0007669"/>
    <property type="project" value="UniProtKB-UniPathway"/>
</dbReference>
<feature type="transmembrane region" description="Helical" evidence="13">
    <location>
        <begin position="173"/>
        <end position="192"/>
    </location>
</feature>
<evidence type="ECO:0000256" key="1">
    <source>
        <dbReference type="ARBA" id="ARBA00004477"/>
    </source>
</evidence>
<feature type="transmembrane region" description="Helical" evidence="13">
    <location>
        <begin position="268"/>
        <end position="291"/>
    </location>
</feature>
<keyword evidence="10 13" id="KW-0472">Membrane</keyword>
<dbReference type="STRING" id="37653.A0A0L8I5F5"/>
<dbReference type="AlphaFoldDB" id="A0A0L8I5F5"/>
<comment type="similarity">
    <text evidence="3 13">Belongs to the PIGM family.</text>
</comment>
<evidence type="ECO:0000256" key="3">
    <source>
        <dbReference type="ARBA" id="ARBA00011071"/>
    </source>
</evidence>
<protein>
    <recommendedName>
        <fullName evidence="12 13">GPI alpha-1,4-mannosyltransferase I, catalytic subunit</fullName>
        <ecNumber evidence="13">2.4.1.-</ecNumber>
    </recommendedName>
    <alternativeName>
        <fullName evidence="13">GPI mannosyltransferase I</fullName>
    </alternativeName>
</protein>
<feature type="transmembrane region" description="Helical" evidence="13">
    <location>
        <begin position="21"/>
        <end position="44"/>
    </location>
</feature>
<feature type="transmembrane region" description="Helical" evidence="13">
    <location>
        <begin position="94"/>
        <end position="117"/>
    </location>
</feature>
<name>A0A0L8I5F5_OCTBM</name>
<dbReference type="PANTHER" id="PTHR12886">
    <property type="entry name" value="PIG-M MANNOSYLTRANSFERASE"/>
    <property type="match status" value="1"/>
</dbReference>
<feature type="transmembrane region" description="Helical" evidence="13">
    <location>
        <begin position="335"/>
        <end position="364"/>
    </location>
</feature>
<dbReference type="Pfam" id="PF17906">
    <property type="entry name" value="HTH_48"/>
    <property type="match status" value="1"/>
</dbReference>
<feature type="domain" description="Mos1 transposase HTH" evidence="14">
    <location>
        <begin position="418"/>
        <end position="466"/>
    </location>
</feature>
<organism evidence="15">
    <name type="scientific">Octopus bimaculoides</name>
    <name type="common">California two-spotted octopus</name>
    <dbReference type="NCBI Taxonomy" id="37653"/>
    <lineage>
        <taxon>Eukaryota</taxon>
        <taxon>Metazoa</taxon>
        <taxon>Spiralia</taxon>
        <taxon>Lophotrochozoa</taxon>
        <taxon>Mollusca</taxon>
        <taxon>Cephalopoda</taxon>
        <taxon>Coleoidea</taxon>
        <taxon>Octopodiformes</taxon>
        <taxon>Octopoda</taxon>
        <taxon>Incirrata</taxon>
        <taxon>Octopodidae</taxon>
        <taxon>Octopus</taxon>
    </lineage>
</organism>
<reference evidence="15" key="1">
    <citation type="submission" date="2015-07" db="EMBL/GenBank/DDBJ databases">
        <title>MeaNS - Measles Nucleotide Surveillance Program.</title>
        <authorList>
            <person name="Tran T."/>
            <person name="Druce J."/>
        </authorList>
    </citation>
    <scope>NUCLEOTIDE SEQUENCE</scope>
    <source>
        <strain evidence="15">UCB-OBI-ISO-001</strain>
        <tissue evidence="15">Gonad</tissue>
    </source>
</reference>
<dbReference type="EC" id="2.4.1.-" evidence="13"/>
<dbReference type="Pfam" id="PF05007">
    <property type="entry name" value="Mannosyl_trans"/>
    <property type="match status" value="1"/>
</dbReference>
<dbReference type="GO" id="GO:0005789">
    <property type="term" value="C:endoplasmic reticulum membrane"/>
    <property type="evidence" value="ECO:0007669"/>
    <property type="project" value="UniProtKB-SubCell"/>
</dbReference>
<comment type="function">
    <text evidence="11 13">Catalytic subunit of the glycosylphosphatidylinositol-mannosyltransferase I complex which catalyzes the transfer of the first mannose, via an alpha-1,4 bond from a dolichol-phosphate-mannose (Dol-P-Man) to the glucosaminyl acyl phosphatidylinositol (GlcN-(acyl)PI) intermediate to generate alpha-D-Man-(1-&gt;4)-alpha-D-GlcN-(1-&gt;6)-(1-radyl,2-acyl-sn-glycero-3-phospho)-2-acyl-inositol and participates in the sixth step of the glycosylphosphatidylinositol-anchor biosynthesis.</text>
</comment>
<keyword evidence="9 13" id="KW-1133">Transmembrane helix</keyword>
<dbReference type="InterPro" id="IPR041426">
    <property type="entry name" value="Mos1_HTH"/>
</dbReference>
<evidence type="ECO:0000256" key="2">
    <source>
        <dbReference type="ARBA" id="ARBA00004687"/>
    </source>
</evidence>
<dbReference type="GO" id="GO:1990529">
    <property type="term" value="C:glycosylphosphatidylinositol-mannosyltransferase I complex"/>
    <property type="evidence" value="ECO:0007669"/>
    <property type="project" value="TreeGrafter"/>
</dbReference>
<keyword evidence="7 13" id="KW-0812">Transmembrane</keyword>
<keyword evidence="5 13" id="KW-0328">Glycosyltransferase</keyword>
<evidence type="ECO:0000259" key="14">
    <source>
        <dbReference type="Pfam" id="PF17906"/>
    </source>
</evidence>